<feature type="chain" id="PRO_5037617605" description="Lipoprotein" evidence="1">
    <location>
        <begin position="23"/>
        <end position="106"/>
    </location>
</feature>
<dbReference type="RefSeq" id="WP_189538746.1">
    <property type="nucleotide sequence ID" value="NZ_BMZD01000001.1"/>
</dbReference>
<dbReference type="PROSITE" id="PS51257">
    <property type="entry name" value="PROKAR_LIPOPROTEIN"/>
    <property type="match status" value="1"/>
</dbReference>
<feature type="signal peptide" evidence="1">
    <location>
        <begin position="1"/>
        <end position="22"/>
    </location>
</feature>
<gene>
    <name evidence="2" type="ORF">GCM10011617_04260</name>
</gene>
<keyword evidence="3" id="KW-1185">Reference proteome</keyword>
<sequence length="106" mass="11354">MNIRPMTFRMAFTAASATLLLAGCKGGDLPPENRCAMYWDYYYNAGLGKSPAERQSAEGVEFGDIRAIVKADPSDKTKVCQKILNDAFPGDPALQGVTGPIPPASE</sequence>
<evidence type="ECO:0000313" key="2">
    <source>
        <dbReference type="EMBL" id="GGZ88520.1"/>
    </source>
</evidence>
<reference evidence="2" key="1">
    <citation type="journal article" date="2014" name="Int. J. Syst. Evol. Microbiol.">
        <title>Complete genome sequence of Corynebacterium casei LMG S-19264T (=DSM 44701T), isolated from a smear-ripened cheese.</title>
        <authorList>
            <consortium name="US DOE Joint Genome Institute (JGI-PGF)"/>
            <person name="Walter F."/>
            <person name="Albersmeier A."/>
            <person name="Kalinowski J."/>
            <person name="Ruckert C."/>
        </authorList>
    </citation>
    <scope>NUCLEOTIDE SEQUENCE</scope>
    <source>
        <strain evidence="2">KCTC 32422</strain>
    </source>
</reference>
<keyword evidence="1" id="KW-0732">Signal</keyword>
<protein>
    <recommendedName>
        <fullName evidence="4">Lipoprotein</fullName>
    </recommendedName>
</protein>
<evidence type="ECO:0000256" key="1">
    <source>
        <dbReference type="SAM" id="SignalP"/>
    </source>
</evidence>
<reference evidence="2" key="2">
    <citation type="submission" date="2020-09" db="EMBL/GenBank/DDBJ databases">
        <authorList>
            <person name="Sun Q."/>
            <person name="Kim S."/>
        </authorList>
    </citation>
    <scope>NUCLEOTIDE SEQUENCE</scope>
    <source>
        <strain evidence="2">KCTC 32422</strain>
    </source>
</reference>
<comment type="caution">
    <text evidence="2">The sequence shown here is derived from an EMBL/GenBank/DDBJ whole genome shotgun (WGS) entry which is preliminary data.</text>
</comment>
<name>A0A918R8P9_9SPHN</name>
<evidence type="ECO:0000313" key="3">
    <source>
        <dbReference type="Proteomes" id="UP000634139"/>
    </source>
</evidence>
<dbReference type="EMBL" id="BMZD01000001">
    <property type="protein sequence ID" value="GGZ88520.1"/>
    <property type="molecule type" value="Genomic_DNA"/>
</dbReference>
<evidence type="ECO:0008006" key="4">
    <source>
        <dbReference type="Google" id="ProtNLM"/>
    </source>
</evidence>
<accession>A0A918R8P9</accession>
<proteinExistence type="predicted"/>
<dbReference type="Proteomes" id="UP000634139">
    <property type="component" value="Unassembled WGS sequence"/>
</dbReference>
<dbReference type="AlphaFoldDB" id="A0A918R8P9"/>
<organism evidence="2 3">
    <name type="scientific">Novosphingobium arvoryzae</name>
    <dbReference type="NCBI Taxonomy" id="1256514"/>
    <lineage>
        <taxon>Bacteria</taxon>
        <taxon>Pseudomonadati</taxon>
        <taxon>Pseudomonadota</taxon>
        <taxon>Alphaproteobacteria</taxon>
        <taxon>Sphingomonadales</taxon>
        <taxon>Sphingomonadaceae</taxon>
        <taxon>Novosphingobium</taxon>
    </lineage>
</organism>